<evidence type="ECO:0000256" key="6">
    <source>
        <dbReference type="ARBA" id="ARBA00023223"/>
    </source>
</evidence>
<comment type="similarity">
    <text evidence="3">Belongs to the LuxC family.</text>
</comment>
<dbReference type="GO" id="GO:0008218">
    <property type="term" value="P:bioluminescence"/>
    <property type="evidence" value="ECO:0007669"/>
    <property type="project" value="UniProtKB-KW"/>
</dbReference>
<dbReference type="InterPro" id="IPR016163">
    <property type="entry name" value="Ald_DH_C"/>
</dbReference>
<evidence type="ECO:0000313" key="9">
    <source>
        <dbReference type="Proteomes" id="UP000186851"/>
    </source>
</evidence>
<comment type="pathway">
    <text evidence="2">Lipid metabolism; fatty acid reduction for biolumincescence.</text>
</comment>
<comment type="function">
    <text evidence="1">LuxC is the fatty acid reductase enzyme responsible for synthesis of the aldehyde substrate for the luminescent reaction catalyzed by luciferase.</text>
</comment>
<keyword evidence="5" id="KW-0521">NADP</keyword>
<evidence type="ECO:0000256" key="1">
    <source>
        <dbReference type="ARBA" id="ARBA00003277"/>
    </source>
</evidence>
<accession>A0AAF0IC78</accession>
<reference evidence="8" key="2">
    <citation type="journal article" date="2022" name="Nat. Microbiol.">
        <title>A closed Candidatus Odinarchaeum chromosome exposes Asgard archaeal viruses.</title>
        <authorList>
            <person name="Tamarit D."/>
            <person name="Caceres E.F."/>
            <person name="Krupovic M."/>
            <person name="Nijland R."/>
            <person name="Eme L."/>
            <person name="Robinson N.P."/>
            <person name="Ettema T.J.G."/>
        </authorList>
    </citation>
    <scope>NUCLEOTIDE SEQUENCE</scope>
    <source>
        <strain evidence="8">LCB_4</strain>
    </source>
</reference>
<dbReference type="SUPFAM" id="SSF53720">
    <property type="entry name" value="ALDH-like"/>
    <property type="match status" value="1"/>
</dbReference>
<evidence type="ECO:0000256" key="3">
    <source>
        <dbReference type="ARBA" id="ARBA00010915"/>
    </source>
</evidence>
<dbReference type="GO" id="GO:0016620">
    <property type="term" value="F:oxidoreductase activity, acting on the aldehyde or oxo group of donors, NAD or NADP as acceptor"/>
    <property type="evidence" value="ECO:0007669"/>
    <property type="project" value="InterPro"/>
</dbReference>
<evidence type="ECO:0000256" key="7">
    <source>
        <dbReference type="ARBA" id="ARBA00049412"/>
    </source>
</evidence>
<dbReference type="AlphaFoldDB" id="A0AAF0IC78"/>
<reference evidence="8" key="1">
    <citation type="journal article" date="2017" name="Nature">
        <title>Asgard archaea illuminate the origin of eukaryotic cellular complexity.</title>
        <authorList>
            <person name="Zaremba-Niedzwiedzka K."/>
            <person name="Caceres E.F."/>
            <person name="Saw J.H."/>
            <person name="Backstrom D."/>
            <person name="Juzokaite L."/>
            <person name="Vancaester E."/>
            <person name="Seitz K.W."/>
            <person name="Anantharaman K."/>
            <person name="Starnawski P."/>
            <person name="Kjeldsen K.U."/>
            <person name="Scott M.B."/>
            <person name="Nunoura T."/>
            <person name="Banfield J.F."/>
            <person name="Schramm A."/>
            <person name="Baker B.J."/>
            <person name="Spang A."/>
            <person name="Ettema T.J.G."/>
        </authorList>
    </citation>
    <scope>NUCLEOTIDE SEQUENCE</scope>
    <source>
        <strain evidence="8">LCB_4</strain>
    </source>
</reference>
<dbReference type="EMBL" id="CP091871">
    <property type="protein sequence ID" value="WEU40437.1"/>
    <property type="molecule type" value="Genomic_DNA"/>
</dbReference>
<evidence type="ECO:0000256" key="5">
    <source>
        <dbReference type="ARBA" id="ARBA00022857"/>
    </source>
</evidence>
<evidence type="ECO:0000313" key="8">
    <source>
        <dbReference type="EMBL" id="WEU40437.1"/>
    </source>
</evidence>
<dbReference type="Proteomes" id="UP000186851">
    <property type="component" value="Chromosome"/>
</dbReference>
<dbReference type="KEGG" id="oyw:OdinLCB4_000445"/>
<proteinExistence type="inferred from homology"/>
<dbReference type="InterPro" id="IPR016162">
    <property type="entry name" value="Ald_DH_N"/>
</dbReference>
<sequence length="489" mass="55002">MELKPLTAKKINDYTRKKVGEIEVLELSEKSLDEILKEFKSIQSALSKTPIENRLKTFNEVGLIWRRKLDNGELENLKKTLSELTGYSESLVELEFNLVSYMLSEKNIRSNLEAAFSKGIQGLWKFTKIAENEYYKFMPAGPVFIVSSGNSMIPPLIPTTLSLVTGNLTILKPSISNYLGVVEVYKSLEELSKHDENAAIIFSALVISYFAHDSPVLKYLLTKTKLGVVNFWGADPARIMIAKLVAENQNHPRLVINGPLTGLAIIDAESANTAAKELALNIVLYDQQLCSSPTQAVFIGRLEEAISFAENVGRYLDAIGEKLKMKTKEGSLYLLQSARRALQLKGVKVLFSNNRENPWTIVVSKDKSSLEFLSESLPEFNIYNRRRFIEIIVVEKATDAFKIIESVTLNPAFKDVDKIQSIGLALSDSNKNKIIEELPATGIYRITSLADMYMRSPLEPYDGASIPSLFTYTVYRRDVKHPYEITDLF</sequence>
<keyword evidence="6" id="KW-0455">Luminescence</keyword>
<comment type="catalytic activity">
    <reaction evidence="7">
        <text>a long-chain fatty aldehyde + NADP(+) + CoA = a long-chain fatty acyl-CoA + NADPH + H(+)</text>
        <dbReference type="Rhea" id="RHEA:15437"/>
        <dbReference type="ChEBI" id="CHEBI:15378"/>
        <dbReference type="ChEBI" id="CHEBI:17176"/>
        <dbReference type="ChEBI" id="CHEBI:57287"/>
        <dbReference type="ChEBI" id="CHEBI:57783"/>
        <dbReference type="ChEBI" id="CHEBI:58349"/>
        <dbReference type="ChEBI" id="CHEBI:83139"/>
        <dbReference type="EC" id="1.2.1.50"/>
    </reaction>
</comment>
<evidence type="ECO:0000256" key="4">
    <source>
        <dbReference type="ARBA" id="ARBA00013020"/>
    </source>
</evidence>
<dbReference type="InterPro" id="IPR016161">
    <property type="entry name" value="Ald_DH/histidinol_DH"/>
</dbReference>
<dbReference type="EC" id="1.2.1.50" evidence="4"/>
<dbReference type="Gene3D" id="3.40.309.10">
    <property type="entry name" value="Aldehyde Dehydrogenase, Chain A, domain 2"/>
    <property type="match status" value="1"/>
</dbReference>
<dbReference type="Pfam" id="PF05893">
    <property type="entry name" value="LuxC"/>
    <property type="match status" value="1"/>
</dbReference>
<dbReference type="InterPro" id="IPR008670">
    <property type="entry name" value="CoA_reduct_LuxC"/>
</dbReference>
<dbReference type="Gene3D" id="3.40.605.10">
    <property type="entry name" value="Aldehyde Dehydrogenase, Chain A, domain 1"/>
    <property type="match status" value="1"/>
</dbReference>
<dbReference type="GO" id="GO:0003995">
    <property type="term" value="F:acyl-CoA dehydrogenase activity"/>
    <property type="evidence" value="ECO:0007669"/>
    <property type="project" value="InterPro"/>
</dbReference>
<protein>
    <recommendedName>
        <fullName evidence="4">long-chain-fatty-acyl-CoA reductase</fullName>
        <ecNumber evidence="4">1.2.1.50</ecNumber>
    </recommendedName>
</protein>
<name>A0AAF0IC78_ODILC</name>
<organism evidence="8 9">
    <name type="scientific">Odinarchaeota yellowstonii (strain LCB_4)</name>
    <dbReference type="NCBI Taxonomy" id="1841599"/>
    <lineage>
        <taxon>Archaea</taxon>
        <taxon>Promethearchaeati</taxon>
        <taxon>Candidatus Odinarchaeota</taxon>
        <taxon>Candidatus Odinarchaeia</taxon>
        <taxon>Candidatus Odinarchaeales</taxon>
        <taxon>Candidatus Odinarchaeaceae</taxon>
        <taxon>Candidatus Odinarchaeum</taxon>
    </lineage>
</organism>
<evidence type="ECO:0000256" key="2">
    <source>
        <dbReference type="ARBA" id="ARBA00004908"/>
    </source>
</evidence>
<gene>
    <name evidence="8" type="ORF">OdinLCB4_000445</name>
</gene>